<dbReference type="AlphaFoldDB" id="A0A0R3TA48"/>
<evidence type="ECO:0000313" key="1">
    <source>
        <dbReference type="EMBL" id="VDN99794.1"/>
    </source>
</evidence>
<name>A0A0R3TA48_RODNA</name>
<dbReference type="OrthoDB" id="6258424at2759"/>
<protein>
    <submittedName>
        <fullName evidence="3">EB domain-containing protein</fullName>
    </submittedName>
</protein>
<keyword evidence="2" id="KW-1185">Reference proteome</keyword>
<accession>A0A0R3TA48</accession>
<dbReference type="STRING" id="102285.A0A0R3TA48"/>
<evidence type="ECO:0000313" key="3">
    <source>
        <dbReference type="WBParaSite" id="HNAJ_0000393701-mRNA-1"/>
    </source>
</evidence>
<gene>
    <name evidence="1" type="ORF">HNAJ_LOCUS3935</name>
</gene>
<proteinExistence type="predicted"/>
<dbReference type="WBParaSite" id="HNAJ_0000393701-mRNA-1">
    <property type="protein sequence ID" value="HNAJ_0000393701-mRNA-1"/>
    <property type="gene ID" value="HNAJ_0000393701"/>
</dbReference>
<sequence>MVRADEYHVVASGPCVDEGDAYCIKRVPNSFCSVTKNECFCQPAYVAIQEEYGITCKPRESIVFFSLLYLLKLANSYSG</sequence>
<reference evidence="1 2" key="2">
    <citation type="submission" date="2018-11" db="EMBL/GenBank/DDBJ databases">
        <authorList>
            <consortium name="Pathogen Informatics"/>
        </authorList>
    </citation>
    <scope>NUCLEOTIDE SEQUENCE [LARGE SCALE GENOMIC DNA]</scope>
</reference>
<evidence type="ECO:0000313" key="2">
    <source>
        <dbReference type="Proteomes" id="UP000278807"/>
    </source>
</evidence>
<dbReference type="Proteomes" id="UP000278807">
    <property type="component" value="Unassembled WGS sequence"/>
</dbReference>
<reference evidence="3" key="1">
    <citation type="submission" date="2017-02" db="UniProtKB">
        <authorList>
            <consortium name="WormBaseParasite"/>
        </authorList>
    </citation>
    <scope>IDENTIFICATION</scope>
</reference>
<dbReference type="EMBL" id="UZAE01002495">
    <property type="protein sequence ID" value="VDN99794.1"/>
    <property type="molecule type" value="Genomic_DNA"/>
</dbReference>
<organism evidence="3">
    <name type="scientific">Rodentolepis nana</name>
    <name type="common">Dwarf tapeworm</name>
    <name type="synonym">Hymenolepis nana</name>
    <dbReference type="NCBI Taxonomy" id="102285"/>
    <lineage>
        <taxon>Eukaryota</taxon>
        <taxon>Metazoa</taxon>
        <taxon>Spiralia</taxon>
        <taxon>Lophotrochozoa</taxon>
        <taxon>Platyhelminthes</taxon>
        <taxon>Cestoda</taxon>
        <taxon>Eucestoda</taxon>
        <taxon>Cyclophyllidea</taxon>
        <taxon>Hymenolepididae</taxon>
        <taxon>Rodentolepis</taxon>
    </lineage>
</organism>